<protein>
    <submittedName>
        <fullName evidence="1">Uncharacterized protein</fullName>
    </submittedName>
</protein>
<name>A0A1G5SIG3_9PROT</name>
<proteinExistence type="predicted"/>
<reference evidence="1 2" key="1">
    <citation type="submission" date="2016-10" db="EMBL/GenBank/DDBJ databases">
        <authorList>
            <person name="de Groot N.N."/>
        </authorList>
    </citation>
    <scope>NUCLEOTIDE SEQUENCE [LARGE SCALE GENOMIC DNA]</scope>
    <source>
        <strain evidence="1">1</strain>
    </source>
</reference>
<dbReference type="AlphaFoldDB" id="A0A1G5SIG3"/>
<organism evidence="1 2">
    <name type="scientific">Nitrosomonas mobilis</name>
    <dbReference type="NCBI Taxonomy" id="51642"/>
    <lineage>
        <taxon>Bacteria</taxon>
        <taxon>Pseudomonadati</taxon>
        <taxon>Pseudomonadota</taxon>
        <taxon>Betaproteobacteria</taxon>
        <taxon>Nitrosomonadales</taxon>
        <taxon>Nitrosomonadaceae</taxon>
        <taxon>Nitrosomonas</taxon>
    </lineage>
</organism>
<accession>A0A1G5SIG3</accession>
<evidence type="ECO:0000313" key="1">
    <source>
        <dbReference type="EMBL" id="SCZ86918.1"/>
    </source>
</evidence>
<keyword evidence="2" id="KW-1185">Reference proteome</keyword>
<evidence type="ECO:0000313" key="2">
    <source>
        <dbReference type="Proteomes" id="UP000198729"/>
    </source>
</evidence>
<dbReference type="EMBL" id="FMWO01000094">
    <property type="protein sequence ID" value="SCZ86918.1"/>
    <property type="molecule type" value="Genomic_DNA"/>
</dbReference>
<sequence>MVLLLLDAHFIGDIFGAINFSCKPYRSVTLNLIFHKSTELNRTLTGFNFDIRAFQDNI</sequence>
<dbReference type="Proteomes" id="UP000198729">
    <property type="component" value="Unassembled WGS sequence"/>
</dbReference>
<gene>
    <name evidence="1" type="ORF">NSMM_820013</name>
</gene>